<dbReference type="EMBL" id="SWKU01000009">
    <property type="protein sequence ID" value="KAF3003504.1"/>
    <property type="molecule type" value="Genomic_DNA"/>
</dbReference>
<dbReference type="CDD" id="cd14688">
    <property type="entry name" value="bZIP_YAP"/>
    <property type="match status" value="1"/>
</dbReference>
<comment type="caution">
    <text evidence="3">The sequence shown here is derived from an EMBL/GenBank/DDBJ whole genome shotgun (WGS) entry which is preliminary data.</text>
</comment>
<feature type="compositionally biased region" description="Low complexity" evidence="2">
    <location>
        <begin position="338"/>
        <end position="348"/>
    </location>
</feature>
<evidence type="ECO:0000256" key="2">
    <source>
        <dbReference type="SAM" id="MobiDB-lite"/>
    </source>
</evidence>
<keyword evidence="4" id="KW-1185">Reference proteome</keyword>
<feature type="compositionally biased region" description="Low complexity" evidence="2">
    <location>
        <begin position="356"/>
        <end position="365"/>
    </location>
</feature>
<dbReference type="AlphaFoldDB" id="A0A9P4TE37"/>
<reference evidence="3" key="1">
    <citation type="submission" date="2019-04" db="EMBL/GenBank/DDBJ databases">
        <title>Sequencing of skin fungus with MAO and IRED activity.</title>
        <authorList>
            <person name="Marsaioli A.J."/>
            <person name="Bonatto J.M.C."/>
            <person name="Reis Junior O."/>
        </authorList>
    </citation>
    <scope>NUCLEOTIDE SEQUENCE</scope>
    <source>
        <strain evidence="3">30M1</strain>
    </source>
</reference>
<evidence type="ECO:0008006" key="5">
    <source>
        <dbReference type="Google" id="ProtNLM"/>
    </source>
</evidence>
<feature type="region of interest" description="Disordered" evidence="2">
    <location>
        <begin position="116"/>
        <end position="156"/>
    </location>
</feature>
<name>A0A9P4TE37_CURKU</name>
<keyword evidence="1" id="KW-0175">Coiled coil</keyword>
<dbReference type="PANTHER" id="PTHR13328:SF4">
    <property type="entry name" value="NEGATIVE ELONGATION FACTOR A"/>
    <property type="match status" value="1"/>
</dbReference>
<feature type="compositionally biased region" description="Basic and acidic residues" evidence="2">
    <location>
        <begin position="312"/>
        <end position="330"/>
    </location>
</feature>
<evidence type="ECO:0000313" key="3">
    <source>
        <dbReference type="EMBL" id="KAF3003504.1"/>
    </source>
</evidence>
<sequence length="1215" mass="131480">MSDHLKASQKAQNLARIRDNQRRSRARRKEYLQEIEAKLRSCEQLGIEASAEIQSAARRYQPRLVHSLVNSPAIESCFSAPTAAFGAFAQDTIFTACCIKQLWIYKPEIHRIDSIMATNPKDVTQNTAPSSERSKSPSPSKGSSQPNEAENTAPTESRVYVQWILPTLADNKTKDERDATTHRTAFDGAFRDDFAIVASESSANPIVTLDGDYDVTVTLRHEDREHENATIRFIRRPPPGSASDQHEYFITAPSQLRLTVNGQTYIAEEGQQLVVGPLRGLSIVELLSQPIFFYRNAEDLNISTATGIRASAGERKSRDKNGDINGERVDVTWTPIEGGSPTAPSSPSNSPPGSPSNPGEAAQIATEEEAAALRAAKEAADQKAAEEAAAQIAAEEEAAAQKAAHEAARKAAEDLAAQLAAEKEAAQRAAQKAAKEAADQKAAEAAAAQIAAKKEAAQKAAHEAAQRAAEEAAAQKAAEEAARKAAEEAAKRAANEAAYPCKAMRRQLDELMGSLKVNSALGALRGASSVTSEPGRWLGAGDIANTIASVLLAITRMQNENEGFSFTFEEALDYSPFGPPLSERAVPRSGRPFFFPIVHGNHIVLALIQLDGDTPIFSIFDSKFAYYDQLTRLTGRSLDLGEVNIAIAAVVEAIDRHQVSLHRGNQGPFTGGFALATSRAIEDARVPGLEVLPVSRPRRCFMMPMTVSGLDYQEITGKTNKGTAGGHHFLAIVQEEKRTPTVYNEDGSHFVIRVLDSAPWTLQDGVGSSAMKDYIQILIQDTATSLGWSKQRNDPTVARFRRQFDTVPVFSQRRGLGWQCGMHTILNAWILALGLTPSAEAANLEDSFYTELEVLIRGAVAGLLDWQTLVAWLFCRRVTTSRDLASVPENRRFALSMYQNANRNANGDFREEGDLSIRLQQVFEEERGTVAKMTTDELPYDFSNNVTFPGDTPSKASGVTAGGPPQGPSGAASGGSSGAASGGLAGAVSGGLAGAVSGGPSEAAPGSPPGGKSGNPAVDALGYHPGSWEYMLFKQCTAEQLEEYRNAPMDRRDDLLQEYQIALFSKDSSDKLLSRSMEDYGVLQPRTLKRKAGSHLEWSRSGGDFSAPCKRQDHGAVKPLVKQLIEEERVGEREGGLGFVEVEMDSTLIGDLPITYRITSMPTLLAFSRQEAQFDTRLVRPEEMKNKDFLREWLLTEARRGGRQGGGGGGGLFGW</sequence>
<feature type="region of interest" description="Disordered" evidence="2">
    <location>
        <begin position="1"/>
        <end position="22"/>
    </location>
</feature>
<feature type="compositionally biased region" description="Low complexity" evidence="2">
    <location>
        <begin position="136"/>
        <end position="146"/>
    </location>
</feature>
<evidence type="ECO:0000313" key="4">
    <source>
        <dbReference type="Proteomes" id="UP000801428"/>
    </source>
</evidence>
<feature type="compositionally biased region" description="Gly residues" evidence="2">
    <location>
        <begin position="972"/>
        <end position="982"/>
    </location>
</feature>
<feature type="coiled-coil region" evidence="1">
    <location>
        <begin position="376"/>
        <end position="496"/>
    </location>
</feature>
<gene>
    <name evidence="3" type="ORF">E8E13_004743</name>
</gene>
<dbReference type="Proteomes" id="UP000801428">
    <property type="component" value="Unassembled WGS sequence"/>
</dbReference>
<feature type="region of interest" description="Disordered" evidence="2">
    <location>
        <begin position="312"/>
        <end position="365"/>
    </location>
</feature>
<feature type="region of interest" description="Disordered" evidence="2">
    <location>
        <begin position="996"/>
        <end position="1018"/>
    </location>
</feature>
<proteinExistence type="predicted"/>
<organism evidence="3 4">
    <name type="scientific">Curvularia kusanoi</name>
    <name type="common">Cochliobolus kusanoi</name>
    <dbReference type="NCBI Taxonomy" id="90978"/>
    <lineage>
        <taxon>Eukaryota</taxon>
        <taxon>Fungi</taxon>
        <taxon>Dikarya</taxon>
        <taxon>Ascomycota</taxon>
        <taxon>Pezizomycotina</taxon>
        <taxon>Dothideomycetes</taxon>
        <taxon>Pleosporomycetidae</taxon>
        <taxon>Pleosporales</taxon>
        <taxon>Pleosporineae</taxon>
        <taxon>Pleosporaceae</taxon>
        <taxon>Curvularia</taxon>
    </lineage>
</organism>
<dbReference type="OrthoDB" id="19690at2759"/>
<dbReference type="PANTHER" id="PTHR13328">
    <property type="entry name" value="NEGATIVE ELONGATION FACTOR A NELF-A"/>
    <property type="match status" value="1"/>
</dbReference>
<feature type="region of interest" description="Disordered" evidence="2">
    <location>
        <begin position="941"/>
        <end position="982"/>
    </location>
</feature>
<evidence type="ECO:0000256" key="1">
    <source>
        <dbReference type="SAM" id="Coils"/>
    </source>
</evidence>
<protein>
    <recommendedName>
        <fullName evidence="5">Ubiquitin-like protease family profile domain-containing protein</fullName>
    </recommendedName>
</protein>
<dbReference type="InterPro" id="IPR052828">
    <property type="entry name" value="NELF-A_domain"/>
</dbReference>
<accession>A0A9P4TE37</accession>